<evidence type="ECO:0000259" key="7">
    <source>
        <dbReference type="Pfam" id="PF01979"/>
    </source>
</evidence>
<evidence type="ECO:0000256" key="3">
    <source>
        <dbReference type="ARBA" id="ARBA00022723"/>
    </source>
</evidence>
<comment type="catalytic activity">
    <reaction evidence="6">
        <text>(S)-dihydroorotate + H2O = N-carbamoyl-L-aspartate + H(+)</text>
        <dbReference type="Rhea" id="RHEA:24296"/>
        <dbReference type="ChEBI" id="CHEBI:15377"/>
        <dbReference type="ChEBI" id="CHEBI:15378"/>
        <dbReference type="ChEBI" id="CHEBI:30864"/>
        <dbReference type="ChEBI" id="CHEBI:32814"/>
        <dbReference type="EC" id="3.5.2.3"/>
    </reaction>
</comment>
<dbReference type="InterPro" id="IPR032466">
    <property type="entry name" value="Metal_Hydrolase"/>
</dbReference>
<dbReference type="GO" id="GO:0008270">
    <property type="term" value="F:zinc ion binding"/>
    <property type="evidence" value="ECO:0007669"/>
    <property type="project" value="UniProtKB-UniRule"/>
</dbReference>
<feature type="binding site" evidence="6">
    <location>
        <position position="66"/>
    </location>
    <ligand>
        <name>Zn(2+)</name>
        <dbReference type="ChEBI" id="CHEBI:29105"/>
        <label>1</label>
    </ligand>
</feature>
<dbReference type="InterPro" id="IPR006680">
    <property type="entry name" value="Amidohydro-rel"/>
</dbReference>
<feature type="domain" description="Amidohydrolase-related" evidence="7">
    <location>
        <begin position="55"/>
        <end position="424"/>
    </location>
</feature>
<dbReference type="HOGENOM" id="CLU_015572_1_0_7"/>
<dbReference type="GO" id="GO:0004151">
    <property type="term" value="F:dihydroorotase activity"/>
    <property type="evidence" value="ECO:0007669"/>
    <property type="project" value="UniProtKB-UniRule"/>
</dbReference>
<dbReference type="HAMAP" id="MF_00220_B">
    <property type="entry name" value="PyrC_classI_B"/>
    <property type="match status" value="1"/>
</dbReference>
<evidence type="ECO:0000256" key="6">
    <source>
        <dbReference type="HAMAP-Rule" id="MF_00220"/>
    </source>
</evidence>
<feature type="binding site" evidence="6">
    <location>
        <position position="64"/>
    </location>
    <ligand>
        <name>Zn(2+)</name>
        <dbReference type="ChEBI" id="CHEBI:29105"/>
        <label>1</label>
    </ligand>
</feature>
<dbReference type="InterPro" id="IPR050138">
    <property type="entry name" value="DHOase/Allantoinase_Hydrolase"/>
</dbReference>
<dbReference type="KEGG" id="msd:MYSTI_04462"/>
<keyword evidence="5 6" id="KW-0665">Pyrimidine biosynthesis</keyword>
<dbReference type="EC" id="3.5.2.3" evidence="6"/>
<evidence type="ECO:0000313" key="8">
    <source>
        <dbReference type="EMBL" id="AGC45756.1"/>
    </source>
</evidence>
<feature type="binding site" evidence="6">
    <location>
        <position position="156"/>
    </location>
    <ligand>
        <name>Zn(2+)</name>
        <dbReference type="ChEBI" id="CHEBI:29105"/>
        <label>2</label>
    </ligand>
</feature>
<dbReference type="RefSeq" id="WP_015350016.1">
    <property type="nucleotide sequence ID" value="NC_020126.1"/>
</dbReference>
<accession>L7U9Y3</accession>
<sequence>MSATVLFRRGRVIDPRNGVDGVRDVLVRDGKVAEVSDTPLPVPPGAEVVEAAGRWVLPGFIDLHVHLREPGEEGKETVLTGCRAAVAGGFTAVVAMPNTKVVNDSGLVTELVLSRARAANLCHVYPAGAITKGLKGEELAETGELVSSGCVAITDDGRPVMNAALMRRALQYATMFGVPVMVHEEDLTLSAGGAMHEGSVSTRLGLRGIPASAEVAMVARDLVLLEETKGRLHIAHVSCEGSVRLIREAKRRGLLVTAEATPHHVILDDRAVGDYDTHAKMAPPLRADRDVEALREALVDGTIDAIATDHAPHGVLDKQVEFEKGINGIVGLETALGLTLELVHSGLLDAKRAVELLTHGPAKAFGLPGGHLAPGAPADITVVDPLEEWTVDAHRFYSRSRNTPFHGRKQKGRVVQTWVSGRKVYADGQVKESR</sequence>
<dbReference type="UniPathway" id="UPA00070">
    <property type="reaction ID" value="UER00117"/>
</dbReference>
<dbReference type="Gene3D" id="3.20.20.140">
    <property type="entry name" value="Metal-dependent hydrolases"/>
    <property type="match status" value="1"/>
</dbReference>
<evidence type="ECO:0000256" key="4">
    <source>
        <dbReference type="ARBA" id="ARBA00022801"/>
    </source>
</evidence>
<comment type="caution">
    <text evidence="6">Lacks conserved residue(s) required for the propagation of feature annotation.</text>
</comment>
<dbReference type="EMBL" id="CP004025">
    <property type="protein sequence ID" value="AGC45756.1"/>
    <property type="molecule type" value="Genomic_DNA"/>
</dbReference>
<evidence type="ECO:0000313" key="9">
    <source>
        <dbReference type="Proteomes" id="UP000011131"/>
    </source>
</evidence>
<dbReference type="SUPFAM" id="SSF51338">
    <property type="entry name" value="Composite domain of metallo-dependent hydrolases"/>
    <property type="match status" value="1"/>
</dbReference>
<evidence type="ECO:0000256" key="5">
    <source>
        <dbReference type="ARBA" id="ARBA00022975"/>
    </source>
</evidence>
<dbReference type="OrthoDB" id="9803027at2"/>
<dbReference type="SUPFAM" id="SSF51556">
    <property type="entry name" value="Metallo-dependent hydrolases"/>
    <property type="match status" value="1"/>
</dbReference>
<dbReference type="PROSITE" id="PS00483">
    <property type="entry name" value="DIHYDROOROTASE_2"/>
    <property type="match status" value="1"/>
</dbReference>
<dbReference type="NCBIfam" id="TIGR00857">
    <property type="entry name" value="pyrC_multi"/>
    <property type="match status" value="1"/>
</dbReference>
<feature type="active site" evidence="6">
    <location>
        <position position="309"/>
    </location>
</feature>
<dbReference type="PATRIC" id="fig|1278073.3.peg.4529"/>
<organism evidence="8 9">
    <name type="scientific">Myxococcus stipitatus (strain DSM 14675 / JCM 12634 / Mx s8)</name>
    <dbReference type="NCBI Taxonomy" id="1278073"/>
    <lineage>
        <taxon>Bacteria</taxon>
        <taxon>Pseudomonadati</taxon>
        <taxon>Myxococcota</taxon>
        <taxon>Myxococcia</taxon>
        <taxon>Myxococcales</taxon>
        <taxon>Cystobacterineae</taxon>
        <taxon>Myxococcaceae</taxon>
        <taxon>Myxococcus</taxon>
    </lineage>
</organism>
<feature type="binding site" evidence="6">
    <location>
        <position position="183"/>
    </location>
    <ligand>
        <name>Zn(2+)</name>
        <dbReference type="ChEBI" id="CHEBI:29105"/>
        <label>2</label>
    </ligand>
</feature>
<dbReference type="PROSITE" id="PS00482">
    <property type="entry name" value="DIHYDROOROTASE_1"/>
    <property type="match status" value="1"/>
</dbReference>
<dbReference type="eggNOG" id="COG0044">
    <property type="taxonomic scope" value="Bacteria"/>
</dbReference>
<feature type="binding site" evidence="6">
    <location>
        <begin position="66"/>
        <end position="68"/>
    </location>
    <ligand>
        <name>substrate</name>
    </ligand>
</feature>
<dbReference type="GO" id="GO:0044205">
    <property type="term" value="P:'de novo' UMP biosynthetic process"/>
    <property type="evidence" value="ECO:0007669"/>
    <property type="project" value="UniProtKB-UniRule"/>
</dbReference>
<feature type="binding site" evidence="6">
    <location>
        <position position="236"/>
    </location>
    <ligand>
        <name>Zn(2+)</name>
        <dbReference type="ChEBI" id="CHEBI:29105"/>
        <label>2</label>
    </ligand>
</feature>
<proteinExistence type="inferred from homology"/>
<gene>
    <name evidence="6" type="primary">pyrC</name>
    <name evidence="8" type="ordered locus">MYSTI_04462</name>
</gene>
<dbReference type="CDD" id="cd01317">
    <property type="entry name" value="DHOase_IIa"/>
    <property type="match status" value="1"/>
</dbReference>
<feature type="binding site" evidence="6">
    <location>
        <position position="309"/>
    </location>
    <ligand>
        <name>Zn(2+)</name>
        <dbReference type="ChEBI" id="CHEBI:29105"/>
        <label>1</label>
    </ligand>
</feature>
<dbReference type="PANTHER" id="PTHR43668">
    <property type="entry name" value="ALLANTOINASE"/>
    <property type="match status" value="1"/>
</dbReference>
<dbReference type="InterPro" id="IPR011059">
    <property type="entry name" value="Metal-dep_hydrolase_composite"/>
</dbReference>
<dbReference type="GO" id="GO:0006145">
    <property type="term" value="P:purine nucleobase catabolic process"/>
    <property type="evidence" value="ECO:0007669"/>
    <property type="project" value="TreeGrafter"/>
</dbReference>
<keyword evidence="9" id="KW-1185">Reference proteome</keyword>
<dbReference type="AlphaFoldDB" id="L7U9Y3"/>
<reference evidence="8 9" key="1">
    <citation type="journal article" date="2013" name="Genome Announc.">
        <title>Complete genome sequence of Myxococcus stipitatus strain DSM 14675, a fruiting myxobacterium.</title>
        <authorList>
            <person name="Huntley S."/>
            <person name="Kneip S."/>
            <person name="Treuner-Lange A."/>
            <person name="Sogaard-Andersen L."/>
        </authorList>
    </citation>
    <scope>NUCLEOTIDE SEQUENCE [LARGE SCALE GENOMIC DNA]</scope>
    <source>
        <strain evidence="9">DSM 14675 / JCM 12634 / Mx s8</strain>
    </source>
</reference>
<dbReference type="PANTHER" id="PTHR43668:SF2">
    <property type="entry name" value="ALLANTOINASE"/>
    <property type="match status" value="1"/>
</dbReference>
<evidence type="ECO:0000256" key="2">
    <source>
        <dbReference type="ARBA" id="ARBA00010286"/>
    </source>
</evidence>
<dbReference type="Gene3D" id="2.30.40.10">
    <property type="entry name" value="Urease, subunit C, domain 1"/>
    <property type="match status" value="1"/>
</dbReference>
<comment type="similarity">
    <text evidence="2 6">Belongs to the metallo-dependent hydrolases superfamily. DHOase family. Class I DHOase subfamily.</text>
</comment>
<dbReference type="Pfam" id="PF01979">
    <property type="entry name" value="Amidohydro_1"/>
    <property type="match status" value="1"/>
</dbReference>
<feature type="binding site" evidence="6">
    <location>
        <position position="156"/>
    </location>
    <ligand>
        <name>Zn(2+)</name>
        <dbReference type="ChEBI" id="CHEBI:29105"/>
        <label>1</label>
    </ligand>
</feature>
<comment type="pathway">
    <text evidence="6">Pyrimidine metabolism; UMP biosynthesis via de novo pathway; (S)-dihydroorotate from bicarbonate: step 3/3.</text>
</comment>
<keyword evidence="3 6" id="KW-0479">Metal-binding</keyword>
<dbReference type="STRING" id="1278073.MYSTI_04462"/>
<dbReference type="InterPro" id="IPR002195">
    <property type="entry name" value="Dihydroorotase_CS"/>
</dbReference>
<dbReference type="Proteomes" id="UP000011131">
    <property type="component" value="Chromosome"/>
</dbReference>
<comment type="function">
    <text evidence="1 6">Catalyzes the reversible cyclization of carbamoyl aspartate to dihydroorotate.</text>
</comment>
<keyword evidence="6" id="KW-0862">Zinc</keyword>
<name>L7U9Y3_MYXSD</name>
<keyword evidence="4 6" id="KW-0378">Hydrolase</keyword>
<dbReference type="GO" id="GO:0005737">
    <property type="term" value="C:cytoplasm"/>
    <property type="evidence" value="ECO:0007669"/>
    <property type="project" value="TreeGrafter"/>
</dbReference>
<feature type="binding site" evidence="6">
    <location>
        <position position="313"/>
    </location>
    <ligand>
        <name>substrate</name>
    </ligand>
</feature>
<feature type="binding site" evidence="6">
    <location>
        <position position="98"/>
    </location>
    <ligand>
        <name>substrate</name>
    </ligand>
</feature>
<evidence type="ECO:0000256" key="1">
    <source>
        <dbReference type="ARBA" id="ARBA00002368"/>
    </source>
</evidence>
<comment type="cofactor">
    <cofactor evidence="6">
        <name>Zn(2+)</name>
        <dbReference type="ChEBI" id="CHEBI:29105"/>
    </cofactor>
    <text evidence="6">Binds 2 Zn(2+) ions per subunit.</text>
</comment>
<dbReference type="InterPro" id="IPR004722">
    <property type="entry name" value="DHOase"/>
</dbReference>
<protein>
    <recommendedName>
        <fullName evidence="6">Dihydroorotase</fullName>
        <shortName evidence="6">DHOase</shortName>
        <ecNumber evidence="6">3.5.2.3</ecNumber>
    </recommendedName>
</protein>
<dbReference type="GO" id="GO:0004038">
    <property type="term" value="F:allantoinase activity"/>
    <property type="evidence" value="ECO:0007669"/>
    <property type="project" value="TreeGrafter"/>
</dbReference>